<dbReference type="Proteomes" id="UP000054423">
    <property type="component" value="Unassembled WGS sequence"/>
</dbReference>
<evidence type="ECO:0000313" key="3">
    <source>
        <dbReference type="EMBL" id="ETL36719.1"/>
    </source>
</evidence>
<evidence type="ECO:0000313" key="2">
    <source>
        <dbReference type="EMBL" id="ETK83314.1"/>
    </source>
</evidence>
<dbReference type="Proteomes" id="UP000053864">
    <property type="component" value="Unassembled WGS sequence"/>
</dbReference>
<proteinExistence type="predicted"/>
<dbReference type="EMBL" id="KI680429">
    <property type="protein sequence ID" value="ETL89905.1"/>
    <property type="molecule type" value="Genomic_DNA"/>
</dbReference>
<dbReference type="EMBL" id="KI673702">
    <property type="protein sequence ID" value="ETL36719.1"/>
    <property type="molecule type" value="Genomic_DNA"/>
</dbReference>
<sequence length="40" mass="4016">MTGKEAMTNVETMTSSGCLMNGPASGAAGGQWGQQPRTDG</sequence>
<evidence type="ECO:0000313" key="5">
    <source>
        <dbReference type="EMBL" id="ETM43183.1"/>
    </source>
</evidence>
<gene>
    <name evidence="5" type="ORF">L914_11290</name>
    <name evidence="2" type="ORF">L915_11445</name>
    <name evidence="3" type="ORF">L916_11352</name>
    <name evidence="4" type="ORF">L917_11244</name>
</gene>
<reference evidence="4" key="1">
    <citation type="submission" date="2013-11" db="EMBL/GenBank/DDBJ databases">
        <title>The Genome Sequence of Phytophthora parasitica CHvinca01.</title>
        <authorList>
            <consortium name="The Broad Institute Genomics Platform"/>
            <person name="Russ C."/>
            <person name="Tyler B."/>
            <person name="Panabieres F."/>
            <person name="Shan W."/>
            <person name="Tripathy S."/>
            <person name="Grunwald N."/>
            <person name="Machado M."/>
            <person name="Johnson C.S."/>
            <person name="Arredondo F."/>
            <person name="Hong C."/>
            <person name="Coffey M."/>
            <person name="Young S.K."/>
            <person name="Zeng Q."/>
            <person name="Gargeya S."/>
            <person name="Fitzgerald M."/>
            <person name="Abouelleil A."/>
            <person name="Alvarado L."/>
            <person name="Chapman S.B."/>
            <person name="Gainer-Dewar J."/>
            <person name="Goldberg J."/>
            <person name="Griggs A."/>
            <person name="Gujja S."/>
            <person name="Hansen M."/>
            <person name="Howarth C."/>
            <person name="Imamovic A."/>
            <person name="Ireland A."/>
            <person name="Larimer J."/>
            <person name="McCowan C."/>
            <person name="Murphy C."/>
            <person name="Pearson M."/>
            <person name="Poon T.W."/>
            <person name="Priest M."/>
            <person name="Roberts A."/>
            <person name="Saif S."/>
            <person name="Shea T."/>
            <person name="Sykes S."/>
            <person name="Wortman J."/>
            <person name="Nusbaum C."/>
            <person name="Birren B."/>
        </authorList>
    </citation>
    <scope>NUCLEOTIDE SEQUENCE [LARGE SCALE GENOMIC DNA]</scope>
    <source>
        <strain evidence="4">CHvinca01</strain>
    </source>
</reference>
<evidence type="ECO:0000313" key="4">
    <source>
        <dbReference type="EMBL" id="ETL89905.1"/>
    </source>
</evidence>
<dbReference type="Proteomes" id="UP000053236">
    <property type="component" value="Unassembled WGS sequence"/>
</dbReference>
<dbReference type="AlphaFoldDB" id="W2N5L6"/>
<feature type="region of interest" description="Disordered" evidence="1">
    <location>
        <begin position="15"/>
        <end position="40"/>
    </location>
</feature>
<dbReference type="EMBL" id="KI687024">
    <property type="protein sequence ID" value="ETK83314.1"/>
    <property type="molecule type" value="Genomic_DNA"/>
</dbReference>
<dbReference type="Proteomes" id="UP000054532">
    <property type="component" value="Unassembled WGS sequence"/>
</dbReference>
<reference evidence="2" key="2">
    <citation type="submission" date="2013-11" db="EMBL/GenBank/DDBJ databases">
        <title>The Genome Sequence of Phytophthora parasitica CJ02B3.</title>
        <authorList>
            <consortium name="The Broad Institute Genomics Platform"/>
            <person name="Russ C."/>
            <person name="Tyler B."/>
            <person name="Panabieres F."/>
            <person name="Shan W."/>
            <person name="Tripathy S."/>
            <person name="Grunwald N."/>
            <person name="Machado M."/>
            <person name="Johnson C.S."/>
            <person name="Arredondo F."/>
            <person name="Hong C."/>
            <person name="Coffey M."/>
            <person name="Young S.K."/>
            <person name="Zeng Q."/>
            <person name="Gargeya S."/>
            <person name="Fitzgerald M."/>
            <person name="Abouelleil A."/>
            <person name="Alvarado L."/>
            <person name="Chapman S.B."/>
            <person name="Gainer-Dewar J."/>
            <person name="Goldberg J."/>
            <person name="Griggs A."/>
            <person name="Gujja S."/>
            <person name="Hansen M."/>
            <person name="Howarth C."/>
            <person name="Imamovic A."/>
            <person name="Ireland A."/>
            <person name="Larimer J."/>
            <person name="McCowan C."/>
            <person name="Murphy C."/>
            <person name="Pearson M."/>
            <person name="Poon T.W."/>
            <person name="Priest M."/>
            <person name="Roberts A."/>
            <person name="Saif S."/>
            <person name="Shea T."/>
            <person name="Sykes S."/>
            <person name="Wortman J."/>
            <person name="Nusbaum C."/>
            <person name="Birren B."/>
        </authorList>
    </citation>
    <scope>NUCLEOTIDE SEQUENCE [LARGE SCALE GENOMIC DNA]</scope>
    <source>
        <strain evidence="2">CJ02B3</strain>
    </source>
</reference>
<organism evidence="5">
    <name type="scientific">Phytophthora nicotianae</name>
    <name type="common">Potato buckeye rot agent</name>
    <name type="synonym">Phytophthora parasitica</name>
    <dbReference type="NCBI Taxonomy" id="4792"/>
    <lineage>
        <taxon>Eukaryota</taxon>
        <taxon>Sar</taxon>
        <taxon>Stramenopiles</taxon>
        <taxon>Oomycota</taxon>
        <taxon>Peronosporomycetes</taxon>
        <taxon>Peronosporales</taxon>
        <taxon>Peronosporaceae</taxon>
        <taxon>Phytophthora</taxon>
    </lineage>
</organism>
<name>W2N5L6_PHYNI</name>
<reference evidence="5" key="4">
    <citation type="submission" date="2013-11" db="EMBL/GenBank/DDBJ databases">
        <title>The Genome Sequence of Phytophthora parasitica IAC_01/95.</title>
        <authorList>
            <consortium name="The Broad Institute Genomics Platform"/>
            <person name="Russ C."/>
            <person name="Tyler B."/>
            <person name="Panabieres F."/>
            <person name="Shan W."/>
            <person name="Tripathy S."/>
            <person name="Grunwald N."/>
            <person name="Machado M."/>
            <person name="Johnson C.S."/>
            <person name="Arredondo F."/>
            <person name="Hong C."/>
            <person name="Coffey M."/>
            <person name="Young S.K."/>
            <person name="Zeng Q."/>
            <person name="Gargeya S."/>
            <person name="Fitzgerald M."/>
            <person name="Abouelleil A."/>
            <person name="Alvarado L."/>
            <person name="Chapman S.B."/>
            <person name="Gainer-Dewar J."/>
            <person name="Goldberg J."/>
            <person name="Griggs A."/>
            <person name="Gujja S."/>
            <person name="Hansen M."/>
            <person name="Howarth C."/>
            <person name="Imamovic A."/>
            <person name="Ireland A."/>
            <person name="Larimer J."/>
            <person name="McCowan C."/>
            <person name="Murphy C."/>
            <person name="Pearson M."/>
            <person name="Poon T.W."/>
            <person name="Priest M."/>
            <person name="Roberts A."/>
            <person name="Saif S."/>
            <person name="Shea T."/>
            <person name="Sykes S."/>
            <person name="Wortman J."/>
            <person name="Nusbaum C."/>
            <person name="Birren B."/>
        </authorList>
    </citation>
    <scope>NUCLEOTIDE SEQUENCE [LARGE SCALE GENOMIC DNA]</scope>
    <source>
        <strain evidence="5">IAC_01/95</strain>
    </source>
</reference>
<accession>W2N5L6</accession>
<evidence type="ECO:0000256" key="1">
    <source>
        <dbReference type="SAM" id="MobiDB-lite"/>
    </source>
</evidence>
<reference evidence="3" key="3">
    <citation type="submission" date="2013-11" db="EMBL/GenBank/DDBJ databases">
        <title>The Genome Sequence of Phytophthora parasitica CJ05E6.</title>
        <authorList>
            <consortium name="The Broad Institute Genomics Platform"/>
            <person name="Russ C."/>
            <person name="Tyler B."/>
            <person name="Panabieres F."/>
            <person name="Shan W."/>
            <person name="Tripathy S."/>
            <person name="Grunwald N."/>
            <person name="Machado M."/>
            <person name="Johnson C.S."/>
            <person name="Arredondo F."/>
            <person name="Hong C."/>
            <person name="Coffey M."/>
            <person name="Young S.K."/>
            <person name="Zeng Q."/>
            <person name="Gargeya S."/>
            <person name="Fitzgerald M."/>
            <person name="Abouelleil A."/>
            <person name="Alvarado L."/>
            <person name="Chapman S.B."/>
            <person name="Gainer-Dewar J."/>
            <person name="Goldberg J."/>
            <person name="Griggs A."/>
            <person name="Gujja S."/>
            <person name="Hansen M."/>
            <person name="Howarth C."/>
            <person name="Imamovic A."/>
            <person name="Ireland A."/>
            <person name="Larimer J."/>
            <person name="McCowan C."/>
            <person name="Murphy C."/>
            <person name="Pearson M."/>
            <person name="Poon T.W."/>
            <person name="Priest M."/>
            <person name="Roberts A."/>
            <person name="Saif S."/>
            <person name="Shea T."/>
            <person name="Sykes S."/>
            <person name="Wortman J."/>
            <person name="Nusbaum C."/>
            <person name="Birren B."/>
        </authorList>
    </citation>
    <scope>NUCLEOTIDE SEQUENCE [LARGE SCALE GENOMIC DNA]</scope>
    <source>
        <strain evidence="3">CJ05E6</strain>
    </source>
</reference>
<protein>
    <submittedName>
        <fullName evidence="5">Uncharacterized protein</fullName>
    </submittedName>
</protein>
<dbReference type="EMBL" id="KI693638">
    <property type="protein sequence ID" value="ETM43183.1"/>
    <property type="molecule type" value="Genomic_DNA"/>
</dbReference>